<keyword evidence="17" id="KW-1185">Reference proteome</keyword>
<feature type="signal peptide" evidence="13">
    <location>
        <begin position="1"/>
        <end position="20"/>
    </location>
</feature>
<proteinExistence type="inferred from homology"/>
<comment type="cofactor">
    <cofactor evidence="12">
        <name>Zn(2+)</name>
        <dbReference type="ChEBI" id="CHEBI:29105"/>
    </cofactor>
    <text evidence="12">Binds 1 zinc ion per subunit.</text>
</comment>
<dbReference type="PANTHER" id="PTHR33478:SF1">
    <property type="entry name" value="EXTRACELLULAR METALLOPROTEINASE MEP"/>
    <property type="match status" value="1"/>
</dbReference>
<evidence type="ECO:0000256" key="1">
    <source>
        <dbReference type="ARBA" id="ARBA00004613"/>
    </source>
</evidence>
<keyword evidence="7 13" id="KW-0378">Hydrolase</keyword>
<evidence type="ECO:0000256" key="4">
    <source>
        <dbReference type="ARBA" id="ARBA00022670"/>
    </source>
</evidence>
<comment type="caution">
    <text evidence="16">The sequence shown here is derived from an EMBL/GenBank/DDBJ whole genome shotgun (WGS) entry which is preliminary data.</text>
</comment>
<dbReference type="EC" id="3.4.24.-" evidence="13"/>
<keyword evidence="8 12" id="KW-0862">Zinc</keyword>
<dbReference type="PANTHER" id="PTHR33478">
    <property type="entry name" value="EXTRACELLULAR METALLOPROTEINASE MEP"/>
    <property type="match status" value="1"/>
</dbReference>
<feature type="region of interest" description="Disordered" evidence="14">
    <location>
        <begin position="296"/>
        <end position="319"/>
    </location>
</feature>
<evidence type="ECO:0000256" key="5">
    <source>
        <dbReference type="ARBA" id="ARBA00022723"/>
    </source>
</evidence>
<keyword evidence="3 13" id="KW-0964">Secreted</keyword>
<keyword evidence="9 13" id="KW-0482">Metalloprotease</keyword>
<dbReference type="GO" id="GO:0008270">
    <property type="term" value="F:zinc ion binding"/>
    <property type="evidence" value="ECO:0007669"/>
    <property type="project" value="InterPro"/>
</dbReference>
<evidence type="ECO:0000259" key="15">
    <source>
        <dbReference type="Pfam" id="PF07504"/>
    </source>
</evidence>
<feature type="compositionally biased region" description="Polar residues" evidence="14">
    <location>
        <begin position="298"/>
        <end position="319"/>
    </location>
</feature>
<dbReference type="Gene3D" id="1.10.390.10">
    <property type="entry name" value="Neutral Protease Domain 2"/>
    <property type="match status" value="1"/>
</dbReference>
<feature type="chain" id="PRO_5021451774" description="Extracellular metalloproteinase" evidence="13">
    <location>
        <begin position="21"/>
        <end position="758"/>
    </location>
</feature>
<evidence type="ECO:0000256" key="10">
    <source>
        <dbReference type="ARBA" id="ARBA00023145"/>
    </source>
</evidence>
<dbReference type="GO" id="GO:0005615">
    <property type="term" value="C:extracellular space"/>
    <property type="evidence" value="ECO:0007669"/>
    <property type="project" value="InterPro"/>
</dbReference>
<name>A0A507FCV1_9FUNG</name>
<evidence type="ECO:0000256" key="2">
    <source>
        <dbReference type="ARBA" id="ARBA00006006"/>
    </source>
</evidence>
<evidence type="ECO:0000256" key="13">
    <source>
        <dbReference type="RuleBase" id="RU364017"/>
    </source>
</evidence>
<accession>A0A507FCV1</accession>
<evidence type="ECO:0000256" key="14">
    <source>
        <dbReference type="SAM" id="MobiDB-lite"/>
    </source>
</evidence>
<feature type="compositionally biased region" description="Pro residues" evidence="14">
    <location>
        <begin position="660"/>
        <end position="699"/>
    </location>
</feature>
<protein>
    <recommendedName>
        <fullName evidence="13">Extracellular metalloproteinase</fullName>
        <ecNumber evidence="13">3.4.24.-</ecNumber>
    </recommendedName>
    <alternativeName>
        <fullName evidence="13">Fungalysin</fullName>
    </alternativeName>
</protein>
<feature type="active site" evidence="11">
    <location>
        <position position="443"/>
    </location>
</feature>
<keyword evidence="5 12" id="KW-0479">Metal-binding</keyword>
<dbReference type="Pfam" id="PF02128">
    <property type="entry name" value="Peptidase_M36"/>
    <property type="match status" value="1"/>
</dbReference>
<organism evidence="16 17">
    <name type="scientific">Chytriomyces confervae</name>
    <dbReference type="NCBI Taxonomy" id="246404"/>
    <lineage>
        <taxon>Eukaryota</taxon>
        <taxon>Fungi</taxon>
        <taxon>Fungi incertae sedis</taxon>
        <taxon>Chytridiomycota</taxon>
        <taxon>Chytridiomycota incertae sedis</taxon>
        <taxon>Chytridiomycetes</taxon>
        <taxon>Chytridiales</taxon>
        <taxon>Chytriomycetaceae</taxon>
        <taxon>Chytriomyces</taxon>
    </lineage>
</organism>
<evidence type="ECO:0000313" key="17">
    <source>
        <dbReference type="Proteomes" id="UP000320333"/>
    </source>
</evidence>
<feature type="domain" description="FTP" evidence="15">
    <location>
        <begin position="86"/>
        <end position="133"/>
    </location>
</feature>
<dbReference type="EMBL" id="QEAP01000140">
    <property type="protein sequence ID" value="TPX74171.1"/>
    <property type="molecule type" value="Genomic_DNA"/>
</dbReference>
<keyword evidence="4 13" id="KW-0645">Protease</keyword>
<dbReference type="AlphaFoldDB" id="A0A507FCV1"/>
<evidence type="ECO:0000256" key="9">
    <source>
        <dbReference type="ARBA" id="ARBA00023049"/>
    </source>
</evidence>
<sequence length="758" mass="80358">MHSPAFFLGLLTLCASTLNAVPVVPPTDAAEVPAYDQPEAAPIDLGISFPTLSARDGAPASIESVSAAAMDALAKSLSIDKSQIQVSHAHTSTVSGIHHVHFIQVLKGVPVANAVANVNITPDGQVLSVYQSFVPEKTSTSSFAASAAAAPVEAITADVAVLKFAESKGLKTSDKLTVAKDGDTFTVTGASFAVQEIKATQKFYQKGSDLALCWDLSVDFGDKWQNAFVNAETGAVVAVNNWTSDFSDATYNVVPQFQQAPSGALATLKNPWNLNASPNGWHVVGGQERKDLFGNNVAAASNPNGSDRQSDNQVLNLPRPSSNSLTFSYQWNEARGAMDPTNINTAVTNMFVAVNTAHDLFYNYGFTENAANFQFDNLGKGGAGNDGVLATSQDAFNTDPRARNNANFATPPDGQNGRMRMYVFDAARPSRDGALDNSIVYHEMAHGLSNRLTGGGRNPNCLPGDFSGGMGEGWSDIFAVVMTMPPSSTRSTNIDMGAYVLGGRGIRSHPYSTSLSTNPLKYSTLGTSFILARDQSGRQFREVHNIGEIWCNMLYEVLWNMVDISGFIAPSNLIAGQASGKGNADFVSVVIQGMKNQPCNPSFIQARNAILDADKVMFKGKYSCAIWAGFAKRGMGVNAQNGGNFADNNDVPAGCSKNPQPNPNPDPNPNPNPSPKPTSNPNPRPTSNPQPTKPVPTQPKPTTAGPAPKPTDVPGPGGLAGQRCTTFGATQCEGKATFLCAYYNSSTLTWEKWYNGGC</sequence>
<dbReference type="InterPro" id="IPR027268">
    <property type="entry name" value="Peptidase_M4/M1_CTD_sf"/>
</dbReference>
<dbReference type="GO" id="GO:0004222">
    <property type="term" value="F:metalloendopeptidase activity"/>
    <property type="evidence" value="ECO:0007669"/>
    <property type="project" value="InterPro"/>
</dbReference>
<feature type="binding site" evidence="12">
    <location>
        <position position="446"/>
    </location>
    <ligand>
        <name>Zn(2+)</name>
        <dbReference type="ChEBI" id="CHEBI:29105"/>
        <note>catalytic</note>
    </ligand>
</feature>
<feature type="binding site" evidence="12">
    <location>
        <position position="442"/>
    </location>
    <ligand>
        <name>Zn(2+)</name>
        <dbReference type="ChEBI" id="CHEBI:29105"/>
        <note>catalytic</note>
    </ligand>
</feature>
<evidence type="ECO:0000256" key="3">
    <source>
        <dbReference type="ARBA" id="ARBA00022525"/>
    </source>
</evidence>
<dbReference type="Pfam" id="PF07504">
    <property type="entry name" value="FTP"/>
    <property type="match status" value="1"/>
</dbReference>
<feature type="region of interest" description="Disordered" evidence="14">
    <location>
        <begin position="643"/>
        <end position="718"/>
    </location>
</feature>
<reference evidence="16 17" key="1">
    <citation type="journal article" date="2019" name="Sci. Rep.">
        <title>Comparative genomics of chytrid fungi reveal insights into the obligate biotrophic and pathogenic lifestyle of Synchytrium endobioticum.</title>
        <authorList>
            <person name="van de Vossenberg B.T.L.H."/>
            <person name="Warris S."/>
            <person name="Nguyen H.D.T."/>
            <person name="van Gent-Pelzer M.P.E."/>
            <person name="Joly D.L."/>
            <person name="van de Geest H.C."/>
            <person name="Bonants P.J.M."/>
            <person name="Smith D.S."/>
            <person name="Levesque C.A."/>
            <person name="van der Lee T.A.J."/>
        </authorList>
    </citation>
    <scope>NUCLEOTIDE SEQUENCE [LARGE SCALE GENOMIC DNA]</scope>
    <source>
        <strain evidence="16 17">CBS 675.73</strain>
    </source>
</reference>
<evidence type="ECO:0000256" key="8">
    <source>
        <dbReference type="ARBA" id="ARBA00022833"/>
    </source>
</evidence>
<evidence type="ECO:0000256" key="11">
    <source>
        <dbReference type="PIRSR" id="PIRSR601842-1"/>
    </source>
</evidence>
<dbReference type="PRINTS" id="PR00999">
    <property type="entry name" value="FUNGALYSIN"/>
</dbReference>
<evidence type="ECO:0000256" key="12">
    <source>
        <dbReference type="PIRSR" id="PIRSR601842-2"/>
    </source>
</evidence>
<evidence type="ECO:0000313" key="16">
    <source>
        <dbReference type="EMBL" id="TPX74171.1"/>
    </source>
</evidence>
<dbReference type="InterPro" id="IPR011096">
    <property type="entry name" value="FTP_domain"/>
</dbReference>
<feature type="binding site" evidence="12">
    <location>
        <position position="472"/>
    </location>
    <ligand>
        <name>Zn(2+)</name>
        <dbReference type="ChEBI" id="CHEBI:29105"/>
        <note>catalytic</note>
    </ligand>
</feature>
<comment type="similarity">
    <text evidence="2 13">Belongs to the peptidase M36 family.</text>
</comment>
<comment type="subcellular location">
    <subcellularLocation>
        <location evidence="1 13">Secreted</location>
    </subcellularLocation>
</comment>
<dbReference type="Proteomes" id="UP000320333">
    <property type="component" value="Unassembled WGS sequence"/>
</dbReference>
<dbReference type="InterPro" id="IPR001842">
    <property type="entry name" value="Peptidase_M36"/>
</dbReference>
<dbReference type="GO" id="GO:0006508">
    <property type="term" value="P:proteolysis"/>
    <property type="evidence" value="ECO:0007669"/>
    <property type="project" value="UniProtKB-KW"/>
</dbReference>
<keyword evidence="6 13" id="KW-0732">Signal</keyword>
<evidence type="ECO:0000256" key="6">
    <source>
        <dbReference type="ARBA" id="ARBA00022729"/>
    </source>
</evidence>
<evidence type="ECO:0000256" key="7">
    <source>
        <dbReference type="ARBA" id="ARBA00022801"/>
    </source>
</evidence>
<feature type="binding site" evidence="12">
    <location>
        <position position="248"/>
    </location>
    <ligand>
        <name>Zn(2+)</name>
        <dbReference type="ChEBI" id="CHEBI:29105"/>
        <note>catalytic</note>
    </ligand>
</feature>
<dbReference type="OrthoDB" id="2112825at2759"/>
<dbReference type="InterPro" id="IPR050371">
    <property type="entry name" value="Fungal_virulence_M36"/>
</dbReference>
<gene>
    <name evidence="16" type="ORF">CcCBS67573_g04563</name>
</gene>
<dbReference type="SUPFAM" id="SSF55486">
    <property type="entry name" value="Metalloproteases ('zincins'), catalytic domain"/>
    <property type="match status" value="1"/>
</dbReference>
<keyword evidence="10 13" id="KW-0865">Zymogen</keyword>
<dbReference type="Gene3D" id="3.10.170.10">
    <property type="match status" value="1"/>
</dbReference>
<dbReference type="CDD" id="cd09596">
    <property type="entry name" value="M36"/>
    <property type="match status" value="1"/>
</dbReference>